<dbReference type="AlphaFoldDB" id="A0A7Z7AY18"/>
<dbReference type="EMBL" id="FNCA01000008">
    <property type="protein sequence ID" value="SDG14287.1"/>
    <property type="molecule type" value="Genomic_DNA"/>
</dbReference>
<dbReference type="Pfam" id="PF16264">
    <property type="entry name" value="SatD"/>
    <property type="match status" value="1"/>
</dbReference>
<evidence type="ECO:0000313" key="2">
    <source>
        <dbReference type="Proteomes" id="UP000199259"/>
    </source>
</evidence>
<comment type="caution">
    <text evidence="1">The sequence shown here is derived from an EMBL/GenBank/DDBJ whole genome shotgun (WGS) entry which is preliminary data.</text>
</comment>
<keyword evidence="2" id="KW-1185">Reference proteome</keyword>
<accession>A0A7Z7AY18</accession>
<gene>
    <name evidence="1" type="ORF">SAMN04488589_2253</name>
</gene>
<dbReference type="InterPro" id="IPR032580">
    <property type="entry name" value="SatD"/>
</dbReference>
<reference evidence="1 2" key="1">
    <citation type="submission" date="2016-10" db="EMBL/GenBank/DDBJ databases">
        <authorList>
            <person name="Varghese N."/>
            <person name="Submissions S."/>
        </authorList>
    </citation>
    <scope>NUCLEOTIDE SEQUENCE [LARGE SCALE GENOMIC DNA]</scope>
    <source>
        <strain evidence="1 2">PL 12/M</strain>
    </source>
</reference>
<dbReference type="Proteomes" id="UP000199259">
    <property type="component" value="Unassembled WGS sequence"/>
</dbReference>
<sequence length="229" mass="25660">MQDKRKLYAVITGDLVSSSDMDYSDRESLLSVMHDSFSFVKNCLYLDGGKIMPFEISRGDSFQTVVRNPKDALLISVLLLLKLSVGENGQRLESRFSIGIGSVEYFPDSGSVGEADGQAFRFSGKELDNMKEQEKQLLITTANPALNLMLESQCAFFDNMVARWTDVQKEILLEKLSGLTQDEIASKLGKSQSSISQSLKAAGFDALRKFLDNYANLFEYTEIFHMENE</sequence>
<proteinExistence type="predicted"/>
<evidence type="ECO:0000313" key="1">
    <source>
        <dbReference type="EMBL" id="SDG14287.1"/>
    </source>
</evidence>
<dbReference type="RefSeq" id="WP_091710550.1">
    <property type="nucleotide sequence ID" value="NZ_FNCA01000008.1"/>
</dbReference>
<dbReference type="SUPFAM" id="SSF88659">
    <property type="entry name" value="Sigma3 and sigma4 domains of RNA polymerase sigma factors"/>
    <property type="match status" value="1"/>
</dbReference>
<dbReference type="InterPro" id="IPR042075">
    <property type="entry name" value="KorB_DNA-db"/>
</dbReference>
<organism evidence="1 2">
    <name type="scientific">Methanolobus vulcani</name>
    <dbReference type="NCBI Taxonomy" id="38026"/>
    <lineage>
        <taxon>Archaea</taxon>
        <taxon>Methanobacteriati</taxon>
        <taxon>Methanobacteriota</taxon>
        <taxon>Stenosarchaea group</taxon>
        <taxon>Methanomicrobia</taxon>
        <taxon>Methanosarcinales</taxon>
        <taxon>Methanosarcinaceae</taxon>
        <taxon>Methanolobus</taxon>
    </lineage>
</organism>
<protein>
    <submittedName>
        <fullName evidence="1">SatD family (SatD)</fullName>
    </submittedName>
</protein>
<name>A0A7Z7AY18_9EURY</name>
<dbReference type="InterPro" id="IPR013324">
    <property type="entry name" value="RNA_pol_sigma_r3/r4-like"/>
</dbReference>
<dbReference type="Gene3D" id="1.10.10.730">
    <property type="entry name" value="KorB DNA-binding domain"/>
    <property type="match status" value="1"/>
</dbReference>
<dbReference type="OrthoDB" id="111732at2157"/>